<reference evidence="1 2" key="1">
    <citation type="journal article" date="2015" name="Genome Announc.">
        <title>Complete Genome Sequence of Caulobacter crescentus Siphophage Sansa.</title>
        <authorList>
            <person name="Vara L."/>
            <person name="Kane A.A."/>
            <person name="Cahill J.L."/>
            <person name="Rasche E.S."/>
            <person name="Kuty Everett G.F."/>
        </authorList>
    </citation>
    <scope>NUCLEOTIDE SEQUENCE [LARGE SCALE GENOMIC DNA]</scope>
</reference>
<accession>A0A0K1LMM9</accession>
<keyword evidence="2" id="KW-1185">Reference proteome</keyword>
<protein>
    <recommendedName>
        <fullName evidence="3">Tail fiber protein</fullName>
    </recommendedName>
</protein>
<sequence>MSISNEAFFTGMADVVVRIAGGTTTPSDGIIELTDLATEWTGLVPEDGIGPAVAAKVTRFTDLAATRDGDISAWAQGTADAVITSPAGQPAPGYYPIRIQGGATVWIPSPLHIIGATLRGYKGWSPVLISIQDGTRRVLRVIDWVGGEGTKPATGYVGSGGLVANVADGVDFFSSITTQITAINAAAAAAAASEAAAAASAASALTSKNAAATSETAASGSAAAAAASQADASASKTAAAASATAAAGSASAAAADRTAVAADKATVAADKTAAAASATAAAESEAAAAASATDAAETVAETQSALVQLATSLIQTQTIVVEHHAFA</sequence>
<evidence type="ECO:0000313" key="2">
    <source>
        <dbReference type="Proteomes" id="UP000225322"/>
    </source>
</evidence>
<gene>
    <name evidence="1" type="ORF">CPT_Sansa44</name>
</gene>
<dbReference type="Proteomes" id="UP000225322">
    <property type="component" value="Segment"/>
</dbReference>
<proteinExistence type="predicted"/>
<dbReference type="EMBL" id="KT001913">
    <property type="protein sequence ID" value="AKU43448.1"/>
    <property type="molecule type" value="Genomic_DNA"/>
</dbReference>
<evidence type="ECO:0008006" key="3">
    <source>
        <dbReference type="Google" id="ProtNLM"/>
    </source>
</evidence>
<name>A0A0K1LMM9_9CAUD</name>
<organism evidence="1 2">
    <name type="scientific">Caulobacter phage Sansa</name>
    <dbReference type="NCBI Taxonomy" id="1675600"/>
    <lineage>
        <taxon>Viruses</taxon>
        <taxon>Duplodnaviria</taxon>
        <taxon>Heunggongvirae</taxon>
        <taxon>Uroviricota</taxon>
        <taxon>Caudoviricetes</taxon>
        <taxon>Sansavirus</taxon>
        <taxon>Sansavirus sansa</taxon>
        <taxon>Caulobacter virus Sansa</taxon>
    </lineage>
</organism>
<evidence type="ECO:0000313" key="1">
    <source>
        <dbReference type="EMBL" id="AKU43448.1"/>
    </source>
</evidence>